<dbReference type="InterPro" id="IPR020610">
    <property type="entry name" value="Thiolase_AS"/>
</dbReference>
<evidence type="ECO:0000313" key="9">
    <source>
        <dbReference type="Proteomes" id="UP001153076"/>
    </source>
</evidence>
<feature type="domain" description="Thiolase C-terminal" evidence="7">
    <location>
        <begin position="295"/>
        <end position="401"/>
    </location>
</feature>
<evidence type="ECO:0000313" key="8">
    <source>
        <dbReference type="EMBL" id="KAJ8429232.1"/>
    </source>
</evidence>
<feature type="active site" description="Proton acceptor" evidence="4">
    <location>
        <position position="359"/>
    </location>
</feature>
<feature type="active site" description="Proton acceptor" evidence="4">
    <location>
        <position position="389"/>
    </location>
</feature>
<dbReference type="PANTHER" id="PTHR18919">
    <property type="entry name" value="ACETYL-COA C-ACYLTRANSFERASE"/>
    <property type="match status" value="1"/>
</dbReference>
<dbReference type="InterPro" id="IPR020616">
    <property type="entry name" value="Thiolase_N"/>
</dbReference>
<dbReference type="Gene3D" id="3.40.47.10">
    <property type="match status" value="2"/>
</dbReference>
<dbReference type="PROSITE" id="PS00098">
    <property type="entry name" value="THIOLASE_1"/>
    <property type="match status" value="1"/>
</dbReference>
<evidence type="ECO:0000256" key="4">
    <source>
        <dbReference type="PIRSR" id="PIRSR000429-1"/>
    </source>
</evidence>
<dbReference type="Pfam" id="PF02803">
    <property type="entry name" value="Thiolase_C"/>
    <property type="match status" value="1"/>
</dbReference>
<evidence type="ECO:0000256" key="1">
    <source>
        <dbReference type="ARBA" id="ARBA00010982"/>
    </source>
</evidence>
<dbReference type="Pfam" id="PF00108">
    <property type="entry name" value="Thiolase_N"/>
    <property type="match status" value="1"/>
</dbReference>
<dbReference type="InterPro" id="IPR020613">
    <property type="entry name" value="Thiolase_CS"/>
</dbReference>
<proteinExistence type="inferred from homology"/>
<comment type="similarity">
    <text evidence="1 5">Belongs to the thiolase-like superfamily. Thiolase family.</text>
</comment>
<dbReference type="InterPro" id="IPR002155">
    <property type="entry name" value="Thiolase"/>
</dbReference>
<organism evidence="8 9">
    <name type="scientific">Carnegiea gigantea</name>
    <dbReference type="NCBI Taxonomy" id="171969"/>
    <lineage>
        <taxon>Eukaryota</taxon>
        <taxon>Viridiplantae</taxon>
        <taxon>Streptophyta</taxon>
        <taxon>Embryophyta</taxon>
        <taxon>Tracheophyta</taxon>
        <taxon>Spermatophyta</taxon>
        <taxon>Magnoliopsida</taxon>
        <taxon>eudicotyledons</taxon>
        <taxon>Gunneridae</taxon>
        <taxon>Pentapetalae</taxon>
        <taxon>Caryophyllales</taxon>
        <taxon>Cactineae</taxon>
        <taxon>Cactaceae</taxon>
        <taxon>Cactoideae</taxon>
        <taxon>Echinocereeae</taxon>
        <taxon>Carnegiea</taxon>
    </lineage>
</organism>
<keyword evidence="2 5" id="KW-0808">Transferase</keyword>
<name>A0A9Q1JQL1_9CARY</name>
<dbReference type="InterPro" id="IPR020615">
    <property type="entry name" value="Thiolase_acyl_enz_int_AS"/>
</dbReference>
<dbReference type="GO" id="GO:0006635">
    <property type="term" value="P:fatty acid beta-oxidation"/>
    <property type="evidence" value="ECO:0007669"/>
    <property type="project" value="TreeGrafter"/>
</dbReference>
<comment type="caution">
    <text evidence="8">The sequence shown here is derived from an EMBL/GenBank/DDBJ whole genome shotgun (WGS) entry which is preliminary data.</text>
</comment>
<keyword evidence="3 5" id="KW-0012">Acyltransferase</keyword>
<feature type="active site" description="Acyl-thioester intermediate" evidence="4">
    <location>
        <position position="63"/>
    </location>
</feature>
<dbReference type="GO" id="GO:0005739">
    <property type="term" value="C:mitochondrion"/>
    <property type="evidence" value="ECO:0007669"/>
    <property type="project" value="TreeGrafter"/>
</dbReference>
<dbReference type="PROSITE" id="PS00099">
    <property type="entry name" value="THIOLASE_3"/>
    <property type="match status" value="1"/>
</dbReference>
<dbReference type="AlphaFoldDB" id="A0A9Q1JQL1"/>
<dbReference type="EMBL" id="JAKOGI010000919">
    <property type="protein sequence ID" value="KAJ8429232.1"/>
    <property type="molecule type" value="Genomic_DNA"/>
</dbReference>
<keyword evidence="9" id="KW-1185">Reference proteome</keyword>
<dbReference type="InterPro" id="IPR016039">
    <property type="entry name" value="Thiolase-like"/>
</dbReference>
<gene>
    <name evidence="8" type="ORF">Cgig2_009388</name>
</gene>
<dbReference type="Proteomes" id="UP001153076">
    <property type="component" value="Unassembled WGS sequence"/>
</dbReference>
<dbReference type="GO" id="GO:0003985">
    <property type="term" value="F:acetyl-CoA C-acetyltransferase activity"/>
    <property type="evidence" value="ECO:0007669"/>
    <property type="project" value="TreeGrafter"/>
</dbReference>
<dbReference type="SUPFAM" id="SSF53901">
    <property type="entry name" value="Thiolase-like"/>
    <property type="match status" value="2"/>
</dbReference>
<dbReference type="OrthoDB" id="5404651at2759"/>
<dbReference type="CDD" id="cd00751">
    <property type="entry name" value="thiolase"/>
    <property type="match status" value="1"/>
</dbReference>
<evidence type="ECO:0000256" key="5">
    <source>
        <dbReference type="RuleBase" id="RU003557"/>
    </source>
</evidence>
<evidence type="ECO:0000259" key="7">
    <source>
        <dbReference type="Pfam" id="PF02803"/>
    </source>
</evidence>
<dbReference type="PANTHER" id="PTHR18919:SF161">
    <property type="entry name" value="ACETYL-COA ACETYLTRANSFERASE 2"/>
    <property type="match status" value="1"/>
</dbReference>
<evidence type="ECO:0000256" key="3">
    <source>
        <dbReference type="ARBA" id="ARBA00023315"/>
    </source>
</evidence>
<reference evidence="8" key="1">
    <citation type="submission" date="2022-04" db="EMBL/GenBank/DDBJ databases">
        <title>Carnegiea gigantea Genome sequencing and assembly v2.</title>
        <authorList>
            <person name="Copetti D."/>
            <person name="Sanderson M.J."/>
            <person name="Burquez A."/>
            <person name="Wojciechowski M.F."/>
        </authorList>
    </citation>
    <scope>NUCLEOTIDE SEQUENCE</scope>
    <source>
        <strain evidence="8">SGP5-SGP5p</strain>
        <tissue evidence="8">Aerial part</tissue>
    </source>
</reference>
<sequence length="403" mass="42022">MAVRHTDLPVGALKRANIDPSLVHEVFFGNVLSANLGQAPARQAALGAGIPNTVICTTVNKVCASGMKAVMLAAQSIQLGLNDVVVAGGMESMSNAPKYIAEARKGSRLGHDTLVDGMLKDGLWDVYNDCGMGVCAELCAEQHSVTREDQDNYACQSFERGIAAQEAGAFSWEMVPVEVSGGRGKPATIVDKDEGLSKYDPAKLRKLRPSFKENGGTVTAGNASSIRKRTLVVKVDSAGIMILNNWLSMDIAFRSASIVNIVCKPFSIVQFLDHSDGAAALVLVSGEKAVQLGLQVIAKISGYGDAAQAPESFTTAPSLAIPKAISHAGLDASQIDYYEINEAFSDKVNVHGGAVSLGHPLGCSGARIIVALLGVLRQKNGKYGVAGVCNGGGGASALVLELL</sequence>
<evidence type="ECO:0000256" key="2">
    <source>
        <dbReference type="ARBA" id="ARBA00022679"/>
    </source>
</evidence>
<dbReference type="PROSITE" id="PS00737">
    <property type="entry name" value="THIOLASE_2"/>
    <property type="match status" value="1"/>
</dbReference>
<evidence type="ECO:0000259" key="6">
    <source>
        <dbReference type="Pfam" id="PF00108"/>
    </source>
</evidence>
<feature type="domain" description="Thiolase N-terminal" evidence="6">
    <location>
        <begin position="11"/>
        <end position="226"/>
    </location>
</feature>
<dbReference type="InterPro" id="IPR020617">
    <property type="entry name" value="Thiolase_C"/>
</dbReference>
<dbReference type="PIRSF" id="PIRSF000429">
    <property type="entry name" value="Ac-CoA_Ac_transf"/>
    <property type="match status" value="1"/>
</dbReference>
<accession>A0A9Q1JQL1</accession>
<protein>
    <submittedName>
        <fullName evidence="8">Uncharacterized protein</fullName>
    </submittedName>
</protein>